<dbReference type="PANTHER" id="PTHR24416">
    <property type="entry name" value="TYROSINE-PROTEIN KINASE RECEPTOR"/>
    <property type="match status" value="1"/>
</dbReference>
<evidence type="ECO:0000259" key="1">
    <source>
        <dbReference type="PROSITE" id="PS50011"/>
    </source>
</evidence>
<dbReference type="Pfam" id="PF07714">
    <property type="entry name" value="PK_Tyr_Ser-Thr"/>
    <property type="match status" value="1"/>
</dbReference>
<dbReference type="STRING" id="2018661.A0A2A2KTQ5"/>
<dbReference type="EMBL" id="LIAE01007728">
    <property type="protein sequence ID" value="PAV77335.1"/>
    <property type="molecule type" value="Genomic_DNA"/>
</dbReference>
<dbReference type="GO" id="GO:0004714">
    <property type="term" value="F:transmembrane receptor protein tyrosine kinase activity"/>
    <property type="evidence" value="ECO:0007669"/>
    <property type="project" value="TreeGrafter"/>
</dbReference>
<proteinExistence type="predicted"/>
<evidence type="ECO:0000313" key="2">
    <source>
        <dbReference type="EMBL" id="PAV77335.1"/>
    </source>
</evidence>
<sequence>MLGHASETDRMNFHREIQIMKTLEYQAHIVSMYGYIVSKFTPQIVMEYCEMGDILKYVSNKELIDENRDTIVKELTSFAWQISDGMCYISSKGIVHRDLAARNVLLTKNKVAKICDFGLAIFENEKMNEFQRTLLPVRWTAPETYGAKTFTTKGDVWSFGVALWEIYSLGEIPYKEIAPAELQRHILEGNRLQMPELCDKEM</sequence>
<dbReference type="PROSITE" id="PS00109">
    <property type="entry name" value="PROTEIN_KINASE_TYR"/>
    <property type="match status" value="1"/>
</dbReference>
<dbReference type="SUPFAM" id="SSF56112">
    <property type="entry name" value="Protein kinase-like (PK-like)"/>
    <property type="match status" value="1"/>
</dbReference>
<comment type="caution">
    <text evidence="2">The sequence shown here is derived from an EMBL/GenBank/DDBJ whole genome shotgun (WGS) entry which is preliminary data.</text>
</comment>
<feature type="domain" description="Protein kinase" evidence="1">
    <location>
        <begin position="1"/>
        <end position="202"/>
    </location>
</feature>
<dbReference type="GO" id="GO:0043235">
    <property type="term" value="C:receptor complex"/>
    <property type="evidence" value="ECO:0007669"/>
    <property type="project" value="TreeGrafter"/>
</dbReference>
<dbReference type="PRINTS" id="PR00109">
    <property type="entry name" value="TYRKINASE"/>
</dbReference>
<protein>
    <recommendedName>
        <fullName evidence="1">Protein kinase domain-containing protein</fullName>
    </recommendedName>
</protein>
<accession>A0A2A2KTQ5</accession>
<dbReference type="InterPro" id="IPR020635">
    <property type="entry name" value="Tyr_kinase_cat_dom"/>
</dbReference>
<dbReference type="Gene3D" id="1.10.510.10">
    <property type="entry name" value="Transferase(Phosphotransferase) domain 1"/>
    <property type="match status" value="1"/>
</dbReference>
<dbReference type="InterPro" id="IPR001245">
    <property type="entry name" value="Ser-Thr/Tyr_kinase_cat_dom"/>
</dbReference>
<reference evidence="2 3" key="1">
    <citation type="journal article" date="2017" name="Curr. Biol.">
        <title>Genome architecture and evolution of a unichromosomal asexual nematode.</title>
        <authorList>
            <person name="Fradin H."/>
            <person name="Zegar C."/>
            <person name="Gutwein M."/>
            <person name="Lucas J."/>
            <person name="Kovtun M."/>
            <person name="Corcoran D."/>
            <person name="Baugh L.R."/>
            <person name="Kiontke K."/>
            <person name="Gunsalus K."/>
            <person name="Fitch D.H."/>
            <person name="Piano F."/>
        </authorList>
    </citation>
    <scope>NUCLEOTIDE SEQUENCE [LARGE SCALE GENOMIC DNA]</scope>
    <source>
        <strain evidence="2">PF1309</strain>
    </source>
</reference>
<evidence type="ECO:0000313" key="3">
    <source>
        <dbReference type="Proteomes" id="UP000218231"/>
    </source>
</evidence>
<name>A0A2A2KTQ5_9BILA</name>
<dbReference type="Proteomes" id="UP000218231">
    <property type="component" value="Unassembled WGS sequence"/>
</dbReference>
<gene>
    <name evidence="2" type="ORF">WR25_08414</name>
</gene>
<dbReference type="OrthoDB" id="535945at2759"/>
<dbReference type="CDD" id="cd00192">
    <property type="entry name" value="PTKc"/>
    <property type="match status" value="1"/>
</dbReference>
<dbReference type="AlphaFoldDB" id="A0A2A2KTQ5"/>
<dbReference type="GO" id="GO:0007169">
    <property type="term" value="P:cell surface receptor protein tyrosine kinase signaling pathway"/>
    <property type="evidence" value="ECO:0007669"/>
    <property type="project" value="TreeGrafter"/>
</dbReference>
<dbReference type="GO" id="GO:0005886">
    <property type="term" value="C:plasma membrane"/>
    <property type="evidence" value="ECO:0007669"/>
    <property type="project" value="TreeGrafter"/>
</dbReference>
<dbReference type="PANTHER" id="PTHR24416:SF600">
    <property type="entry name" value="PDGF- AND VEGF-RECEPTOR RELATED, ISOFORM J"/>
    <property type="match status" value="1"/>
</dbReference>
<dbReference type="InterPro" id="IPR000719">
    <property type="entry name" value="Prot_kinase_dom"/>
</dbReference>
<keyword evidence="3" id="KW-1185">Reference proteome</keyword>
<dbReference type="InterPro" id="IPR008266">
    <property type="entry name" value="Tyr_kinase_AS"/>
</dbReference>
<organism evidence="2 3">
    <name type="scientific">Diploscapter pachys</name>
    <dbReference type="NCBI Taxonomy" id="2018661"/>
    <lineage>
        <taxon>Eukaryota</taxon>
        <taxon>Metazoa</taxon>
        <taxon>Ecdysozoa</taxon>
        <taxon>Nematoda</taxon>
        <taxon>Chromadorea</taxon>
        <taxon>Rhabditida</taxon>
        <taxon>Rhabditina</taxon>
        <taxon>Rhabditomorpha</taxon>
        <taxon>Rhabditoidea</taxon>
        <taxon>Rhabditidae</taxon>
        <taxon>Diploscapter</taxon>
    </lineage>
</organism>
<dbReference type="SMART" id="SM00219">
    <property type="entry name" value="TyrKc"/>
    <property type="match status" value="1"/>
</dbReference>
<dbReference type="InterPro" id="IPR011009">
    <property type="entry name" value="Kinase-like_dom_sf"/>
</dbReference>
<dbReference type="InterPro" id="IPR050122">
    <property type="entry name" value="RTK"/>
</dbReference>
<dbReference type="GO" id="GO:0005524">
    <property type="term" value="F:ATP binding"/>
    <property type="evidence" value="ECO:0007669"/>
    <property type="project" value="InterPro"/>
</dbReference>
<dbReference type="PROSITE" id="PS50011">
    <property type="entry name" value="PROTEIN_KINASE_DOM"/>
    <property type="match status" value="1"/>
</dbReference>